<dbReference type="Proteomes" id="UP000441389">
    <property type="component" value="Unassembled WGS sequence"/>
</dbReference>
<sequence>MPTFEIPDGPATVKVSGGDIADKQAPRTGSAVFNVTNKSPETRAGRLSVQVAGQTKREWFTIDGEQERNFAAGETQTANIKILVPPDVVAGDYPFRLRVVAVNDPDNDHADGPVTTAQVGKAVNGGGSKAWIWIVIALVVLAAIGAGLYFWLSPSPSPKPTPTPTVSPSPTPTEANTAPVPDLKGKTLDEAATLAQGFELVQVAGQPGGAQPKTIVSQSPEFGKTLTRGFPIKVTYDPGVEVPPLTGNTDQAVRTLSPIGLHVASSRSRCEATGTVGEIVDQNPKPHAMVASGGGVDIVIRSRGGFIGRMKFPCGIVMRGAFKASAIDATRLNR</sequence>
<feature type="compositionally biased region" description="Pro residues" evidence="1">
    <location>
        <begin position="157"/>
        <end position="171"/>
    </location>
</feature>
<protein>
    <submittedName>
        <fullName evidence="4">PASTA domain-containing protein</fullName>
    </submittedName>
</protein>
<keyword evidence="2" id="KW-0472">Membrane</keyword>
<proteinExistence type="predicted"/>
<dbReference type="AlphaFoldDB" id="A0A6I4IXE4"/>
<evidence type="ECO:0000313" key="5">
    <source>
        <dbReference type="Proteomes" id="UP000441389"/>
    </source>
</evidence>
<evidence type="ECO:0000256" key="1">
    <source>
        <dbReference type="SAM" id="MobiDB-lite"/>
    </source>
</evidence>
<comment type="caution">
    <text evidence="4">The sequence shown here is derived from an EMBL/GenBank/DDBJ whole genome shotgun (WGS) entry which is preliminary data.</text>
</comment>
<name>A0A6I4IXE4_9SPHN</name>
<dbReference type="Pfam" id="PF03793">
    <property type="entry name" value="PASTA"/>
    <property type="match status" value="1"/>
</dbReference>
<gene>
    <name evidence="4" type="ORF">GON01_02115</name>
</gene>
<evidence type="ECO:0000259" key="3">
    <source>
        <dbReference type="PROSITE" id="PS51178"/>
    </source>
</evidence>
<reference evidence="4 5" key="1">
    <citation type="submission" date="2019-12" db="EMBL/GenBank/DDBJ databases">
        <authorList>
            <person name="Huq M.A."/>
        </authorList>
    </citation>
    <scope>NUCLEOTIDE SEQUENCE [LARGE SCALE GENOMIC DNA]</scope>
    <source>
        <strain evidence="4 5">MAH-20</strain>
    </source>
</reference>
<dbReference type="CDD" id="cd06577">
    <property type="entry name" value="PASTA_pknB"/>
    <property type="match status" value="2"/>
</dbReference>
<accession>A0A6I4IXE4</accession>
<dbReference type="Gene3D" id="3.30.10.20">
    <property type="match status" value="2"/>
</dbReference>
<evidence type="ECO:0000256" key="2">
    <source>
        <dbReference type="SAM" id="Phobius"/>
    </source>
</evidence>
<dbReference type="RefSeq" id="WP_157025514.1">
    <property type="nucleotide sequence ID" value="NZ_WQMS01000001.1"/>
</dbReference>
<evidence type="ECO:0000313" key="4">
    <source>
        <dbReference type="EMBL" id="MVO76736.1"/>
    </source>
</evidence>
<dbReference type="InterPro" id="IPR005543">
    <property type="entry name" value="PASTA_dom"/>
</dbReference>
<feature type="domain" description="PASTA" evidence="3">
    <location>
        <begin position="174"/>
        <end position="238"/>
    </location>
</feature>
<dbReference type="SMART" id="SM00740">
    <property type="entry name" value="PASTA"/>
    <property type="match status" value="2"/>
</dbReference>
<dbReference type="PROSITE" id="PS51178">
    <property type="entry name" value="PASTA"/>
    <property type="match status" value="1"/>
</dbReference>
<organism evidence="4 5">
    <name type="scientific">Sphingomonas horti</name>
    <dbReference type="NCBI Taxonomy" id="2682842"/>
    <lineage>
        <taxon>Bacteria</taxon>
        <taxon>Pseudomonadati</taxon>
        <taxon>Pseudomonadota</taxon>
        <taxon>Alphaproteobacteria</taxon>
        <taxon>Sphingomonadales</taxon>
        <taxon>Sphingomonadaceae</taxon>
        <taxon>Sphingomonas</taxon>
    </lineage>
</organism>
<keyword evidence="2" id="KW-1133">Transmembrane helix</keyword>
<feature type="region of interest" description="Disordered" evidence="1">
    <location>
        <begin position="157"/>
        <end position="183"/>
    </location>
</feature>
<keyword evidence="2" id="KW-0812">Transmembrane</keyword>
<keyword evidence="5" id="KW-1185">Reference proteome</keyword>
<dbReference type="EMBL" id="WQMS01000001">
    <property type="protein sequence ID" value="MVO76736.1"/>
    <property type="molecule type" value="Genomic_DNA"/>
</dbReference>
<feature type="transmembrane region" description="Helical" evidence="2">
    <location>
        <begin position="130"/>
        <end position="152"/>
    </location>
</feature>